<name>A0A433TUW7_ELYCH</name>
<gene>
    <name evidence="1" type="ORF">EGW08_006861</name>
</gene>
<reference evidence="1 2" key="1">
    <citation type="submission" date="2019-01" db="EMBL/GenBank/DDBJ databases">
        <title>A draft genome assembly of the solar-powered sea slug Elysia chlorotica.</title>
        <authorList>
            <person name="Cai H."/>
            <person name="Li Q."/>
            <person name="Fang X."/>
            <person name="Li J."/>
            <person name="Curtis N.E."/>
            <person name="Altenburger A."/>
            <person name="Shibata T."/>
            <person name="Feng M."/>
            <person name="Maeda T."/>
            <person name="Schwartz J.A."/>
            <person name="Shigenobu S."/>
            <person name="Lundholm N."/>
            <person name="Nishiyama T."/>
            <person name="Yang H."/>
            <person name="Hasebe M."/>
            <person name="Li S."/>
            <person name="Pierce S.K."/>
            <person name="Wang J."/>
        </authorList>
    </citation>
    <scope>NUCLEOTIDE SEQUENCE [LARGE SCALE GENOMIC DNA]</scope>
    <source>
        <strain evidence="1">EC2010</strain>
        <tissue evidence="1">Whole organism of an adult</tissue>
    </source>
</reference>
<dbReference type="EMBL" id="RQTK01000172">
    <property type="protein sequence ID" value="RUS85376.1"/>
    <property type="molecule type" value="Genomic_DNA"/>
</dbReference>
<protein>
    <submittedName>
        <fullName evidence="1">Uncharacterized protein</fullName>
    </submittedName>
</protein>
<dbReference type="AlphaFoldDB" id="A0A433TUW7"/>
<dbReference type="Proteomes" id="UP000271974">
    <property type="component" value="Unassembled WGS sequence"/>
</dbReference>
<dbReference type="OrthoDB" id="6144777at2759"/>
<sequence>MDFLRSLWSGQGKSSISAEAESKLNVPDNLNPAETQQLLKEVVAAQQESLIYQDPKVVEFFKDFPEPYRQKAIERFSQRDGFYRFDIYRDMAMNNEMSNAKKGVFLEDQREYEEMIQEQKREQMKLEMQEEKELFYSRDIPPWEKKVLEVIPLQPGDRMWLKLALSANTSAFGMAFLAKWWNFQKSIPSPPRQKVVKTLIGSMGIFCSMQVVAVYRLMDWGPFDRSVDERGFLTKVVDDTKKDLKMIQSHIERKIMK</sequence>
<evidence type="ECO:0000313" key="1">
    <source>
        <dbReference type="EMBL" id="RUS85376.1"/>
    </source>
</evidence>
<organism evidence="1 2">
    <name type="scientific">Elysia chlorotica</name>
    <name type="common">Eastern emerald elysia</name>
    <name type="synonym">Sea slug</name>
    <dbReference type="NCBI Taxonomy" id="188477"/>
    <lineage>
        <taxon>Eukaryota</taxon>
        <taxon>Metazoa</taxon>
        <taxon>Spiralia</taxon>
        <taxon>Lophotrochozoa</taxon>
        <taxon>Mollusca</taxon>
        <taxon>Gastropoda</taxon>
        <taxon>Heterobranchia</taxon>
        <taxon>Euthyneura</taxon>
        <taxon>Panpulmonata</taxon>
        <taxon>Sacoglossa</taxon>
        <taxon>Placobranchoidea</taxon>
        <taxon>Plakobranchidae</taxon>
        <taxon>Elysia</taxon>
    </lineage>
</organism>
<evidence type="ECO:0000313" key="2">
    <source>
        <dbReference type="Proteomes" id="UP000271974"/>
    </source>
</evidence>
<accession>A0A433TUW7</accession>
<keyword evidence="2" id="KW-1185">Reference proteome</keyword>
<comment type="caution">
    <text evidence="1">The sequence shown here is derived from an EMBL/GenBank/DDBJ whole genome shotgun (WGS) entry which is preliminary data.</text>
</comment>
<proteinExistence type="predicted"/>